<dbReference type="WBParaSite" id="ACRNAN_scaffold6737.g26507.t1">
    <property type="protein sequence ID" value="ACRNAN_scaffold6737.g26507.t1"/>
    <property type="gene ID" value="ACRNAN_scaffold6737.g26507"/>
</dbReference>
<comment type="subcellular location">
    <subcellularLocation>
        <location evidence="1">Cytoplasm</location>
    </subcellularLocation>
</comment>
<evidence type="ECO:0000256" key="8">
    <source>
        <dbReference type="ARBA" id="ARBA00034126"/>
    </source>
</evidence>
<dbReference type="AlphaFoldDB" id="A0A914EBW7"/>
<accession>A0A914EBW7</accession>
<dbReference type="InterPro" id="IPR040025">
    <property type="entry name" value="Znf622/Rei1/Reh1"/>
</dbReference>
<sequence>MNCRLVFANPDLQREHYRSEWHRYNVKRQVAELPPISLEQFHDKVQLYHQQSTVSKAATSQEDLYCPACGKSFRSKNSFENHINSKKHKENYAVFETKEDTNLSKPEKVPSIEKATEKSEPLIIPEEFIDPEGYNSSDWETVDDEEEENEDMDIDESKALPPTSCLFCSENSSTVEENVLHMGQKHGFFIPDAEFCCDVEGLLTFLGMKVGCGNICIWCNKRSKKFRSLDACQKHMRDLAHCRFSIDEDKIVEFLDFYDYSSLVPEDGTENDDVAIDEGYSLVLPSGARIGHRSLMRYYRQSLNPITNQSAVKNRKAINFITSQYKALGWTGATGQVAVQKARDVKFMKKITSKYMLRQGIKANKLFKSRGRDDQ</sequence>
<dbReference type="InterPro" id="IPR036236">
    <property type="entry name" value="Znf_C2H2_sf"/>
</dbReference>
<dbReference type="Pfam" id="PF12171">
    <property type="entry name" value="zf-C2H2_jaz"/>
    <property type="match status" value="1"/>
</dbReference>
<evidence type="ECO:0000256" key="1">
    <source>
        <dbReference type="ARBA" id="ARBA00004496"/>
    </source>
</evidence>
<evidence type="ECO:0000256" key="3">
    <source>
        <dbReference type="ARBA" id="ARBA00022517"/>
    </source>
</evidence>
<organism evidence="11 12">
    <name type="scientific">Acrobeloides nanus</name>
    <dbReference type="NCBI Taxonomy" id="290746"/>
    <lineage>
        <taxon>Eukaryota</taxon>
        <taxon>Metazoa</taxon>
        <taxon>Ecdysozoa</taxon>
        <taxon>Nematoda</taxon>
        <taxon>Chromadorea</taxon>
        <taxon>Rhabditida</taxon>
        <taxon>Tylenchina</taxon>
        <taxon>Cephalobomorpha</taxon>
        <taxon>Cephaloboidea</taxon>
        <taxon>Cephalobidae</taxon>
        <taxon>Acrobeloides</taxon>
    </lineage>
</organism>
<dbReference type="GO" id="GO:0008270">
    <property type="term" value="F:zinc ion binding"/>
    <property type="evidence" value="ECO:0007669"/>
    <property type="project" value="UniProtKB-KW"/>
</dbReference>
<evidence type="ECO:0000256" key="5">
    <source>
        <dbReference type="ARBA" id="ARBA00022737"/>
    </source>
</evidence>
<dbReference type="InterPro" id="IPR003604">
    <property type="entry name" value="Matrin/U1-like-C_Znf_C2H2"/>
</dbReference>
<evidence type="ECO:0000256" key="2">
    <source>
        <dbReference type="ARBA" id="ARBA00022490"/>
    </source>
</evidence>
<dbReference type="SUPFAM" id="SSF57667">
    <property type="entry name" value="beta-beta-alpha zinc fingers"/>
    <property type="match status" value="2"/>
</dbReference>
<dbReference type="PANTHER" id="PTHR13182">
    <property type="entry name" value="ZINC FINGER PROTEIN 622"/>
    <property type="match status" value="1"/>
</dbReference>
<dbReference type="PANTHER" id="PTHR13182:SF8">
    <property type="entry name" value="CYTOPLASMIC 60S SUBUNIT BIOGENESIS FACTOR ZNF622"/>
    <property type="match status" value="1"/>
</dbReference>
<name>A0A914EBW7_9BILA</name>
<keyword evidence="7" id="KW-0862">Zinc</keyword>
<evidence type="ECO:0000313" key="12">
    <source>
        <dbReference type="WBParaSite" id="ACRNAN_scaffold6737.g26507.t1"/>
    </source>
</evidence>
<evidence type="ECO:0000313" key="11">
    <source>
        <dbReference type="Proteomes" id="UP000887540"/>
    </source>
</evidence>
<dbReference type="SMART" id="SM00451">
    <property type="entry name" value="ZnF_U1"/>
    <property type="match status" value="2"/>
</dbReference>
<evidence type="ECO:0000256" key="9">
    <source>
        <dbReference type="PROSITE-ProRule" id="PRU00042"/>
    </source>
</evidence>
<comment type="similarity">
    <text evidence="8">Belongs to the REI1 family.</text>
</comment>
<dbReference type="Pfam" id="PF12756">
    <property type="entry name" value="zf-C2H2_2"/>
    <property type="match status" value="1"/>
</dbReference>
<keyword evidence="6 9" id="KW-0863">Zinc-finger</keyword>
<keyword evidence="3" id="KW-0690">Ribosome biogenesis</keyword>
<dbReference type="PROSITE" id="PS50157">
    <property type="entry name" value="ZINC_FINGER_C2H2_2"/>
    <property type="match status" value="1"/>
</dbReference>
<dbReference type="InterPro" id="IPR013087">
    <property type="entry name" value="Znf_C2H2_type"/>
</dbReference>
<dbReference type="GO" id="GO:0030687">
    <property type="term" value="C:preribosome, large subunit precursor"/>
    <property type="evidence" value="ECO:0007669"/>
    <property type="project" value="TreeGrafter"/>
</dbReference>
<protein>
    <submittedName>
        <fullName evidence="12">C2H2-type domain-containing protein</fullName>
    </submittedName>
</protein>
<dbReference type="InterPro" id="IPR022755">
    <property type="entry name" value="Znf_C2H2_jaz"/>
</dbReference>
<proteinExistence type="inferred from homology"/>
<dbReference type="PROSITE" id="PS00028">
    <property type="entry name" value="ZINC_FINGER_C2H2_1"/>
    <property type="match status" value="1"/>
</dbReference>
<dbReference type="Proteomes" id="UP000887540">
    <property type="component" value="Unplaced"/>
</dbReference>
<feature type="domain" description="C2H2-type" evidence="10">
    <location>
        <begin position="64"/>
        <end position="93"/>
    </location>
</feature>
<dbReference type="GO" id="GO:0005737">
    <property type="term" value="C:cytoplasm"/>
    <property type="evidence" value="ECO:0007669"/>
    <property type="project" value="UniProtKB-SubCell"/>
</dbReference>
<dbReference type="GO" id="GO:0042273">
    <property type="term" value="P:ribosomal large subunit biogenesis"/>
    <property type="evidence" value="ECO:0007669"/>
    <property type="project" value="TreeGrafter"/>
</dbReference>
<keyword evidence="4" id="KW-0479">Metal-binding</keyword>
<evidence type="ECO:0000256" key="7">
    <source>
        <dbReference type="ARBA" id="ARBA00022833"/>
    </source>
</evidence>
<dbReference type="Gene3D" id="3.30.160.60">
    <property type="entry name" value="Classic Zinc Finger"/>
    <property type="match status" value="1"/>
</dbReference>
<evidence type="ECO:0000256" key="4">
    <source>
        <dbReference type="ARBA" id="ARBA00022723"/>
    </source>
</evidence>
<keyword evidence="2" id="KW-0963">Cytoplasm</keyword>
<dbReference type="GO" id="GO:0003676">
    <property type="term" value="F:nucleic acid binding"/>
    <property type="evidence" value="ECO:0007669"/>
    <property type="project" value="InterPro"/>
</dbReference>
<dbReference type="InterPro" id="IPR041661">
    <property type="entry name" value="ZN622/Rei1/Reh1_Znf-C2H2"/>
</dbReference>
<keyword evidence="5" id="KW-0677">Repeat</keyword>
<dbReference type="SMART" id="SM00355">
    <property type="entry name" value="ZnF_C2H2"/>
    <property type="match status" value="3"/>
</dbReference>
<evidence type="ECO:0000256" key="6">
    <source>
        <dbReference type="ARBA" id="ARBA00022771"/>
    </source>
</evidence>
<evidence type="ECO:0000259" key="10">
    <source>
        <dbReference type="PROSITE" id="PS50157"/>
    </source>
</evidence>
<reference evidence="12" key="1">
    <citation type="submission" date="2022-11" db="UniProtKB">
        <authorList>
            <consortium name="WormBaseParasite"/>
        </authorList>
    </citation>
    <scope>IDENTIFICATION</scope>
</reference>
<keyword evidence="11" id="KW-1185">Reference proteome</keyword>